<sequence>MHLFQWILCLHSATAVLAMPNPVAEPNALALPLAHSMVEEKSAKHKDKREDDHDQGAEGDPVSNTDISIKCPLSLFSKAGWCGGCSRLETCVGTLGFFVSSCLVGSVTIAGVAACAGSTGFAAGSWNNCMSSVLIDRSYPTDSLE</sequence>
<name>A0A139I667_9PEZI</name>
<dbReference type="AlphaFoldDB" id="A0A139I667"/>
<feature type="region of interest" description="Disordered" evidence="1">
    <location>
        <begin position="41"/>
        <end position="63"/>
    </location>
</feature>
<feature type="compositionally biased region" description="Basic and acidic residues" evidence="1">
    <location>
        <begin position="41"/>
        <end position="56"/>
    </location>
</feature>
<accession>A0A139I667</accession>
<comment type="caution">
    <text evidence="3">The sequence shown here is derived from an EMBL/GenBank/DDBJ whole genome shotgun (WGS) entry which is preliminary data.</text>
</comment>
<feature type="chain" id="PRO_5007297178" evidence="2">
    <location>
        <begin position="19"/>
        <end position="145"/>
    </location>
</feature>
<evidence type="ECO:0000256" key="2">
    <source>
        <dbReference type="SAM" id="SignalP"/>
    </source>
</evidence>
<keyword evidence="4" id="KW-1185">Reference proteome</keyword>
<dbReference type="EMBL" id="LFZO01000284">
    <property type="protein sequence ID" value="KXT10129.1"/>
    <property type="molecule type" value="Genomic_DNA"/>
</dbReference>
<reference evidence="3 4" key="1">
    <citation type="submission" date="2015-07" db="EMBL/GenBank/DDBJ databases">
        <title>Comparative genomics of the Sigatoka disease complex on banana suggests a link between parallel evolutionary changes in Pseudocercospora fijiensis and Pseudocercospora eumusae and increased virulence on the banana host.</title>
        <authorList>
            <person name="Chang T.-C."/>
            <person name="Salvucci A."/>
            <person name="Crous P.W."/>
            <person name="Stergiopoulos I."/>
        </authorList>
    </citation>
    <scope>NUCLEOTIDE SEQUENCE [LARGE SCALE GENOMIC DNA]</scope>
    <source>
        <strain evidence="3 4">CBS 116634</strain>
    </source>
</reference>
<dbReference type="Proteomes" id="UP000073492">
    <property type="component" value="Unassembled WGS sequence"/>
</dbReference>
<dbReference type="OrthoDB" id="10491862at2759"/>
<organism evidence="3 4">
    <name type="scientific">Pseudocercospora musae</name>
    <dbReference type="NCBI Taxonomy" id="113226"/>
    <lineage>
        <taxon>Eukaryota</taxon>
        <taxon>Fungi</taxon>
        <taxon>Dikarya</taxon>
        <taxon>Ascomycota</taxon>
        <taxon>Pezizomycotina</taxon>
        <taxon>Dothideomycetes</taxon>
        <taxon>Dothideomycetidae</taxon>
        <taxon>Mycosphaerellales</taxon>
        <taxon>Mycosphaerellaceae</taxon>
        <taxon>Pseudocercospora</taxon>
    </lineage>
</organism>
<protein>
    <submittedName>
        <fullName evidence="3">Uncharacterized protein</fullName>
    </submittedName>
</protein>
<gene>
    <name evidence="3" type="ORF">AC579_500</name>
</gene>
<evidence type="ECO:0000313" key="3">
    <source>
        <dbReference type="EMBL" id="KXT10129.1"/>
    </source>
</evidence>
<feature type="signal peptide" evidence="2">
    <location>
        <begin position="1"/>
        <end position="18"/>
    </location>
</feature>
<proteinExistence type="predicted"/>
<keyword evidence="2" id="KW-0732">Signal</keyword>
<evidence type="ECO:0000313" key="4">
    <source>
        <dbReference type="Proteomes" id="UP000073492"/>
    </source>
</evidence>
<evidence type="ECO:0000256" key="1">
    <source>
        <dbReference type="SAM" id="MobiDB-lite"/>
    </source>
</evidence>